<dbReference type="EMBL" id="KQ242747">
    <property type="protein sequence ID" value="KNC77394.1"/>
    <property type="molecule type" value="Genomic_DNA"/>
</dbReference>
<dbReference type="AlphaFoldDB" id="A0A0L0FKT0"/>
<dbReference type="RefSeq" id="XP_014151296.1">
    <property type="nucleotide sequence ID" value="XM_014295821.1"/>
</dbReference>
<organism evidence="2 3">
    <name type="scientific">Sphaeroforma arctica JP610</name>
    <dbReference type="NCBI Taxonomy" id="667725"/>
    <lineage>
        <taxon>Eukaryota</taxon>
        <taxon>Ichthyosporea</taxon>
        <taxon>Ichthyophonida</taxon>
        <taxon>Sphaeroforma</taxon>
    </lineage>
</organism>
<evidence type="ECO:0000313" key="2">
    <source>
        <dbReference type="EMBL" id="KNC77394.1"/>
    </source>
</evidence>
<sequence length="108" mass="12097">MMGNKQSAEKSDSQPALQGKEAVYVMKHPGHCTGMFWRPNPQDSKQKQIGGDDWPRNQSRLIGTKQTLGGQDWLEVTSWVQAGKQQWSVGCEGLWMPFEQGGLLLHEA</sequence>
<dbReference type="Proteomes" id="UP000054560">
    <property type="component" value="Unassembled WGS sequence"/>
</dbReference>
<gene>
    <name evidence="2" type="ORF">SARC_10145</name>
</gene>
<evidence type="ECO:0000256" key="1">
    <source>
        <dbReference type="SAM" id="MobiDB-lite"/>
    </source>
</evidence>
<feature type="region of interest" description="Disordered" evidence="1">
    <location>
        <begin position="35"/>
        <end position="56"/>
    </location>
</feature>
<proteinExistence type="predicted"/>
<dbReference type="OrthoDB" id="409572at2759"/>
<evidence type="ECO:0000313" key="3">
    <source>
        <dbReference type="Proteomes" id="UP000054560"/>
    </source>
</evidence>
<dbReference type="GeneID" id="25910649"/>
<accession>A0A0L0FKT0</accession>
<name>A0A0L0FKT0_9EUKA</name>
<reference evidence="2 3" key="1">
    <citation type="submission" date="2011-02" db="EMBL/GenBank/DDBJ databases">
        <title>The Genome Sequence of Sphaeroforma arctica JP610.</title>
        <authorList>
            <consortium name="The Broad Institute Genome Sequencing Platform"/>
            <person name="Russ C."/>
            <person name="Cuomo C."/>
            <person name="Young S.K."/>
            <person name="Zeng Q."/>
            <person name="Gargeya S."/>
            <person name="Alvarado L."/>
            <person name="Berlin A."/>
            <person name="Chapman S.B."/>
            <person name="Chen Z."/>
            <person name="Freedman E."/>
            <person name="Gellesch M."/>
            <person name="Goldberg J."/>
            <person name="Griggs A."/>
            <person name="Gujja S."/>
            <person name="Heilman E."/>
            <person name="Heiman D."/>
            <person name="Howarth C."/>
            <person name="Mehta T."/>
            <person name="Neiman D."/>
            <person name="Pearson M."/>
            <person name="Roberts A."/>
            <person name="Saif S."/>
            <person name="Shea T."/>
            <person name="Shenoy N."/>
            <person name="Sisk P."/>
            <person name="Stolte C."/>
            <person name="Sykes S."/>
            <person name="White J."/>
            <person name="Yandava C."/>
            <person name="Burger G."/>
            <person name="Gray M.W."/>
            <person name="Holland P.W.H."/>
            <person name="King N."/>
            <person name="Lang F.B.F."/>
            <person name="Roger A.J."/>
            <person name="Ruiz-Trillo I."/>
            <person name="Haas B."/>
            <person name="Nusbaum C."/>
            <person name="Birren B."/>
        </authorList>
    </citation>
    <scope>NUCLEOTIDE SEQUENCE [LARGE SCALE GENOMIC DNA]</scope>
    <source>
        <strain evidence="2 3">JP610</strain>
    </source>
</reference>
<protein>
    <submittedName>
        <fullName evidence="2">Uncharacterized protein</fullName>
    </submittedName>
</protein>
<feature type="region of interest" description="Disordered" evidence="1">
    <location>
        <begin position="1"/>
        <end position="21"/>
    </location>
</feature>
<keyword evidence="3" id="KW-1185">Reference proteome</keyword>